<feature type="region of interest" description="Disordered" evidence="1">
    <location>
        <begin position="29"/>
        <end position="54"/>
    </location>
</feature>
<keyword evidence="4" id="KW-1185">Reference proteome</keyword>
<evidence type="ECO:0000313" key="4">
    <source>
        <dbReference type="Proteomes" id="UP001597541"/>
    </source>
</evidence>
<evidence type="ECO:0000256" key="2">
    <source>
        <dbReference type="SAM" id="SignalP"/>
    </source>
</evidence>
<dbReference type="PROSITE" id="PS51257">
    <property type="entry name" value="PROKAR_LIPOPROTEIN"/>
    <property type="match status" value="1"/>
</dbReference>
<dbReference type="Gene3D" id="3.40.190.10">
    <property type="entry name" value="Periplasmic binding protein-like II"/>
    <property type="match status" value="1"/>
</dbReference>
<dbReference type="EMBL" id="JBHUME010000008">
    <property type="protein sequence ID" value="MFD2613605.1"/>
    <property type="molecule type" value="Genomic_DNA"/>
</dbReference>
<dbReference type="CDD" id="cd13585">
    <property type="entry name" value="PBP2_TMBP_like"/>
    <property type="match status" value="1"/>
</dbReference>
<dbReference type="InterPro" id="IPR006059">
    <property type="entry name" value="SBP"/>
</dbReference>
<dbReference type="Proteomes" id="UP001597541">
    <property type="component" value="Unassembled WGS sequence"/>
</dbReference>
<sequence length="483" mass="53093">MKKSFLIVFTLILSMTLAACSGNNNTPANGGNKTANTEGNKGSQNSGNTEVKEEPKAVTITVNGYPAETDEAGRANFDARIKAFQEKYPNVTVKPDTWQYNAQEFAVKMAGNNAPDVIGVFASEGRIVAERGWAADLTELIGNWQYGDQYLEDSFKLFEFDSKRYGFPKGSYVMHIMYNKKLFDDAGVAYPQAGWTWDQFVDTAKKLTNRDKGISGFGTTGKGGAATWIWSNFLYQAGGEAEVTEGGKVKAAFGSDAGAKALQLYKDLRWKHDVLNPNALADGADINTDFGNGKIAMITHGDWVVSMMINQFKMKPEQIGIVPMPVGPGGKSQAVQGGSFEIINANVKDKDKLQAAFDWITFLETKDEAVKNEQNRADELKAKGEVWAHVLMRPYKEDSEIYKALKEVWDANPDTFVQWPAELYNQLYASGHGEPPVEGQVWYGNVASAIESVLSNKDADPAALIKKAADDFQTQVLDPYNSK</sequence>
<feature type="chain" id="PRO_5045379997" evidence="2">
    <location>
        <begin position="22"/>
        <end position="483"/>
    </location>
</feature>
<organism evidence="3 4">
    <name type="scientific">Paenibacillus gansuensis</name>
    <dbReference type="NCBI Taxonomy" id="306542"/>
    <lineage>
        <taxon>Bacteria</taxon>
        <taxon>Bacillati</taxon>
        <taxon>Bacillota</taxon>
        <taxon>Bacilli</taxon>
        <taxon>Bacillales</taxon>
        <taxon>Paenibacillaceae</taxon>
        <taxon>Paenibacillus</taxon>
    </lineage>
</organism>
<comment type="caution">
    <text evidence="3">The sequence shown here is derived from an EMBL/GenBank/DDBJ whole genome shotgun (WGS) entry which is preliminary data.</text>
</comment>
<protein>
    <submittedName>
        <fullName evidence="3">Extracellular solute-binding protein</fullName>
    </submittedName>
</protein>
<dbReference type="Pfam" id="PF01547">
    <property type="entry name" value="SBP_bac_1"/>
    <property type="match status" value="1"/>
</dbReference>
<accession>A0ABW5PEB1</accession>
<name>A0ABW5PEB1_9BACL</name>
<reference evidence="4" key="1">
    <citation type="journal article" date="2019" name="Int. J. Syst. Evol. Microbiol.">
        <title>The Global Catalogue of Microorganisms (GCM) 10K type strain sequencing project: providing services to taxonomists for standard genome sequencing and annotation.</title>
        <authorList>
            <consortium name="The Broad Institute Genomics Platform"/>
            <consortium name="The Broad Institute Genome Sequencing Center for Infectious Disease"/>
            <person name="Wu L."/>
            <person name="Ma J."/>
        </authorList>
    </citation>
    <scope>NUCLEOTIDE SEQUENCE [LARGE SCALE GENOMIC DNA]</scope>
    <source>
        <strain evidence="4">KCTC 3950</strain>
    </source>
</reference>
<feature type="compositionally biased region" description="Polar residues" evidence="1">
    <location>
        <begin position="29"/>
        <end position="49"/>
    </location>
</feature>
<dbReference type="PANTHER" id="PTHR43649:SF12">
    <property type="entry name" value="DIACETYLCHITOBIOSE BINDING PROTEIN DASA"/>
    <property type="match status" value="1"/>
</dbReference>
<dbReference type="PANTHER" id="PTHR43649">
    <property type="entry name" value="ARABINOSE-BINDING PROTEIN-RELATED"/>
    <property type="match status" value="1"/>
</dbReference>
<proteinExistence type="predicted"/>
<gene>
    <name evidence="3" type="ORF">ACFSUF_14325</name>
</gene>
<dbReference type="RefSeq" id="WP_377603631.1">
    <property type="nucleotide sequence ID" value="NZ_JBHUME010000008.1"/>
</dbReference>
<feature type="signal peptide" evidence="2">
    <location>
        <begin position="1"/>
        <end position="21"/>
    </location>
</feature>
<evidence type="ECO:0000313" key="3">
    <source>
        <dbReference type="EMBL" id="MFD2613605.1"/>
    </source>
</evidence>
<evidence type="ECO:0000256" key="1">
    <source>
        <dbReference type="SAM" id="MobiDB-lite"/>
    </source>
</evidence>
<dbReference type="SUPFAM" id="SSF53850">
    <property type="entry name" value="Periplasmic binding protein-like II"/>
    <property type="match status" value="1"/>
</dbReference>
<dbReference type="InterPro" id="IPR050490">
    <property type="entry name" value="Bact_solute-bd_prot1"/>
</dbReference>
<keyword evidence="2" id="KW-0732">Signal</keyword>